<dbReference type="EMBL" id="WMFC01000052">
    <property type="protein sequence ID" value="MYL69199.1"/>
    <property type="molecule type" value="Genomic_DNA"/>
</dbReference>
<accession>A0A6B1IRE3</accession>
<evidence type="ECO:0000313" key="1">
    <source>
        <dbReference type="EMBL" id="MYL69199.1"/>
    </source>
</evidence>
<dbReference type="AlphaFoldDB" id="A0A6B1IRE3"/>
<organism evidence="1 2">
    <name type="scientific">Halorubrum distributum</name>
    <dbReference type="NCBI Taxonomy" id="29283"/>
    <lineage>
        <taxon>Archaea</taxon>
        <taxon>Methanobacteriati</taxon>
        <taxon>Methanobacteriota</taxon>
        <taxon>Stenosarchaea group</taxon>
        <taxon>Halobacteria</taxon>
        <taxon>Halobacteriales</taxon>
        <taxon>Haloferacaceae</taxon>
        <taxon>Halorubrum</taxon>
        <taxon>Halorubrum distributum group</taxon>
    </lineage>
</organism>
<evidence type="ECO:0000313" key="2">
    <source>
        <dbReference type="Proteomes" id="UP000452321"/>
    </source>
</evidence>
<dbReference type="Proteomes" id="UP000452321">
    <property type="component" value="Unassembled WGS sequence"/>
</dbReference>
<sequence length="57" mass="6735">MLTIEKIYHIIGGELKDAHNSKSNEINDFETKYKFVKNKKTAYFSPNKETWTKKLGR</sequence>
<proteinExistence type="predicted"/>
<name>A0A6B1IRE3_9EURY</name>
<protein>
    <submittedName>
        <fullName evidence="1">Uncharacterized protein</fullName>
    </submittedName>
</protein>
<gene>
    <name evidence="1" type="ORF">GLW30_15885</name>
</gene>
<reference evidence="1 2" key="1">
    <citation type="submission" date="2019-11" db="EMBL/GenBank/DDBJ databases">
        <title>Genome sequences of 17 halophilic strains isolated from different environments.</title>
        <authorList>
            <person name="Furrow R.E."/>
        </authorList>
    </citation>
    <scope>NUCLEOTIDE SEQUENCE [LARGE SCALE GENOMIC DNA]</scope>
    <source>
        <strain evidence="1 2">22502_06_Cabo</strain>
    </source>
</reference>
<comment type="caution">
    <text evidence="1">The sequence shown here is derived from an EMBL/GenBank/DDBJ whole genome shotgun (WGS) entry which is preliminary data.</text>
</comment>